<dbReference type="GO" id="GO:0006260">
    <property type="term" value="P:DNA replication"/>
    <property type="evidence" value="ECO:0007669"/>
    <property type="project" value="UniProtKB-KW"/>
</dbReference>
<evidence type="ECO:0000256" key="2">
    <source>
        <dbReference type="ARBA" id="ARBA00022722"/>
    </source>
</evidence>
<accession>A0A1J5PBP0</accession>
<gene>
    <name evidence="7" type="ORF">GALL_535380</name>
</gene>
<feature type="region of interest" description="Disordered" evidence="5">
    <location>
        <begin position="231"/>
        <end position="251"/>
    </location>
</feature>
<keyword evidence="2" id="KW-0540">Nuclease</keyword>
<feature type="domain" description="Replication gene A protein-like" evidence="6">
    <location>
        <begin position="2"/>
        <end position="76"/>
    </location>
</feature>
<evidence type="ECO:0000256" key="1">
    <source>
        <dbReference type="ARBA" id="ARBA00022705"/>
    </source>
</evidence>
<dbReference type="EMBL" id="MLJW01007743">
    <property type="protein sequence ID" value="OIQ64908.1"/>
    <property type="molecule type" value="Genomic_DNA"/>
</dbReference>
<dbReference type="GO" id="GO:0004519">
    <property type="term" value="F:endonuclease activity"/>
    <property type="evidence" value="ECO:0007669"/>
    <property type="project" value="UniProtKB-KW"/>
</dbReference>
<evidence type="ECO:0000256" key="3">
    <source>
        <dbReference type="ARBA" id="ARBA00022759"/>
    </source>
</evidence>
<evidence type="ECO:0000313" key="7">
    <source>
        <dbReference type="EMBL" id="OIQ64908.1"/>
    </source>
</evidence>
<comment type="caution">
    <text evidence="7">The sequence shown here is derived from an EMBL/GenBank/DDBJ whole genome shotgun (WGS) entry which is preliminary data.</text>
</comment>
<organism evidence="7">
    <name type="scientific">mine drainage metagenome</name>
    <dbReference type="NCBI Taxonomy" id="410659"/>
    <lineage>
        <taxon>unclassified sequences</taxon>
        <taxon>metagenomes</taxon>
        <taxon>ecological metagenomes</taxon>
    </lineage>
</organism>
<evidence type="ECO:0000259" key="6">
    <source>
        <dbReference type="Pfam" id="PF05840"/>
    </source>
</evidence>
<dbReference type="InterPro" id="IPR008766">
    <property type="entry name" value="Replication_gene_A-like"/>
</dbReference>
<dbReference type="Pfam" id="PF05840">
    <property type="entry name" value="Phage_GPA"/>
    <property type="match status" value="1"/>
</dbReference>
<name>A0A1J5PBP0_9ZZZZ</name>
<proteinExistence type="predicted"/>
<evidence type="ECO:0000256" key="5">
    <source>
        <dbReference type="SAM" id="MobiDB-lite"/>
    </source>
</evidence>
<dbReference type="GO" id="GO:0016787">
    <property type="term" value="F:hydrolase activity"/>
    <property type="evidence" value="ECO:0007669"/>
    <property type="project" value="UniProtKB-KW"/>
</dbReference>
<protein>
    <submittedName>
        <fullName evidence="7">Bacteriophage replication protein A</fullName>
    </submittedName>
</protein>
<dbReference type="AlphaFoldDB" id="A0A1J5PBP0"/>
<reference evidence="7" key="1">
    <citation type="submission" date="2016-10" db="EMBL/GenBank/DDBJ databases">
        <title>Sequence of Gallionella enrichment culture.</title>
        <authorList>
            <person name="Poehlein A."/>
            <person name="Muehling M."/>
            <person name="Daniel R."/>
        </authorList>
    </citation>
    <scope>NUCLEOTIDE SEQUENCE</scope>
</reference>
<keyword evidence="4" id="KW-0378">Hydrolase</keyword>
<sequence length="251" mass="28088">MAEPHQDGTPHWHLLLFTHPDNIPQVRVIMQHYALEEDGDEPGAQEHRFKYEPIDKTKGSAVGYIAKYVSKNIDGYAINEDEEGLDVKSSAERVTAWASTWGIRQFQQFGGVPVTLWRELRRVKTDLPDGILQQAFEAADAGNWGQFLQVLGGATPRRKDLPIQIAKAESEEIGRYGDPKGKRIIGIQAGPVILPTRIHQWRIVNLSRPANEEVNYQEVLKAAEAWEIGADARGSARRTDDRGDAALESCQ</sequence>
<keyword evidence="3" id="KW-0255">Endonuclease</keyword>
<keyword evidence="1" id="KW-0235">DNA replication</keyword>
<evidence type="ECO:0000256" key="4">
    <source>
        <dbReference type="ARBA" id="ARBA00022801"/>
    </source>
</evidence>